<sequence length="226" mass="24866">MQAVILAAGLGTRLRPLTLTTPKALVSIGNKTLIEHTLDALPSAIDEIIIVVNYLGDQIKAKIGDAYRGIPVRYVTQDPLNGTGGALMLLQAQLHDRFLVVNGDDLYDRSALEKMLTFSNAIMLCPTDMHLMNGGKLDAEGKFIGLTESTDAKSYRVCGAYVLDQTYFQIEPVKIQGSEHAEYGLPQTLAVRAAHIPIDVVITQDWYPIGTPDELKFVQEKLHFNQ</sequence>
<keyword evidence="1" id="KW-0808">Transferase</keyword>
<evidence type="ECO:0000313" key="4">
    <source>
        <dbReference type="EMBL" id="OGL96951.1"/>
    </source>
</evidence>
<comment type="caution">
    <text evidence="4">The sequence shown here is derived from an EMBL/GenBank/DDBJ whole genome shotgun (WGS) entry which is preliminary data.</text>
</comment>
<dbReference type="STRING" id="1802421.A2318_01870"/>
<dbReference type="InterPro" id="IPR029044">
    <property type="entry name" value="Nucleotide-diphossugar_trans"/>
</dbReference>
<organism evidence="4 5">
    <name type="scientific">Candidatus Uhrbacteria bacterium RIFOXYB2_FULL_45_11</name>
    <dbReference type="NCBI Taxonomy" id="1802421"/>
    <lineage>
        <taxon>Bacteria</taxon>
        <taxon>Candidatus Uhriibacteriota</taxon>
    </lineage>
</organism>
<dbReference type="Pfam" id="PF00483">
    <property type="entry name" value="NTP_transferase"/>
    <property type="match status" value="1"/>
</dbReference>
<gene>
    <name evidence="4" type="ORF">A2318_01870</name>
</gene>
<name>A0A1F7W2E8_9BACT</name>
<dbReference type="AlphaFoldDB" id="A0A1F7W2E8"/>
<protein>
    <recommendedName>
        <fullName evidence="3">Nucleotidyl transferase domain-containing protein</fullName>
    </recommendedName>
</protein>
<dbReference type="Proteomes" id="UP000177331">
    <property type="component" value="Unassembled WGS sequence"/>
</dbReference>
<reference evidence="4 5" key="1">
    <citation type="journal article" date="2016" name="Nat. Commun.">
        <title>Thousands of microbial genomes shed light on interconnected biogeochemical processes in an aquifer system.</title>
        <authorList>
            <person name="Anantharaman K."/>
            <person name="Brown C.T."/>
            <person name="Hug L.A."/>
            <person name="Sharon I."/>
            <person name="Castelle C.J."/>
            <person name="Probst A.J."/>
            <person name="Thomas B.C."/>
            <person name="Singh A."/>
            <person name="Wilkins M.J."/>
            <person name="Karaoz U."/>
            <person name="Brodie E.L."/>
            <person name="Williams K.H."/>
            <person name="Hubbard S.S."/>
            <person name="Banfield J.F."/>
        </authorList>
    </citation>
    <scope>NUCLEOTIDE SEQUENCE [LARGE SCALE GENOMIC DNA]</scope>
</reference>
<evidence type="ECO:0000256" key="1">
    <source>
        <dbReference type="ARBA" id="ARBA00022679"/>
    </source>
</evidence>
<evidence type="ECO:0000259" key="3">
    <source>
        <dbReference type="Pfam" id="PF00483"/>
    </source>
</evidence>
<accession>A0A1F7W2E8</accession>
<dbReference type="SUPFAM" id="SSF53448">
    <property type="entry name" value="Nucleotide-diphospho-sugar transferases"/>
    <property type="match status" value="1"/>
</dbReference>
<dbReference type="PANTHER" id="PTHR43584">
    <property type="entry name" value="NUCLEOTIDYL TRANSFERASE"/>
    <property type="match status" value="1"/>
</dbReference>
<evidence type="ECO:0000313" key="5">
    <source>
        <dbReference type="Proteomes" id="UP000177331"/>
    </source>
</evidence>
<dbReference type="EMBL" id="MGFD01000061">
    <property type="protein sequence ID" value="OGL96951.1"/>
    <property type="molecule type" value="Genomic_DNA"/>
</dbReference>
<evidence type="ECO:0000256" key="2">
    <source>
        <dbReference type="ARBA" id="ARBA00022695"/>
    </source>
</evidence>
<dbReference type="InterPro" id="IPR005835">
    <property type="entry name" value="NTP_transferase_dom"/>
</dbReference>
<feature type="domain" description="Nucleotidyl transferase" evidence="3">
    <location>
        <begin position="3"/>
        <end position="215"/>
    </location>
</feature>
<proteinExistence type="predicted"/>
<dbReference type="CDD" id="cd04181">
    <property type="entry name" value="NTP_transferase"/>
    <property type="match status" value="1"/>
</dbReference>
<dbReference type="PANTHER" id="PTHR43584:SF8">
    <property type="entry name" value="N-ACETYLMURAMATE ALPHA-1-PHOSPHATE URIDYLYLTRANSFERASE"/>
    <property type="match status" value="1"/>
</dbReference>
<dbReference type="Gene3D" id="3.90.550.10">
    <property type="entry name" value="Spore Coat Polysaccharide Biosynthesis Protein SpsA, Chain A"/>
    <property type="match status" value="1"/>
</dbReference>
<keyword evidence="2" id="KW-0548">Nucleotidyltransferase</keyword>
<dbReference type="InterPro" id="IPR050065">
    <property type="entry name" value="GlmU-like"/>
</dbReference>
<dbReference type="GO" id="GO:0016779">
    <property type="term" value="F:nucleotidyltransferase activity"/>
    <property type="evidence" value="ECO:0007669"/>
    <property type="project" value="UniProtKB-KW"/>
</dbReference>